<dbReference type="AlphaFoldDB" id="A0A812UNN5"/>
<dbReference type="SUPFAM" id="SSF51695">
    <property type="entry name" value="PLC-like phosphodiesterases"/>
    <property type="match status" value="1"/>
</dbReference>
<dbReference type="Proteomes" id="UP000601435">
    <property type="component" value="Unassembled WGS sequence"/>
</dbReference>
<reference evidence="1" key="1">
    <citation type="submission" date="2021-02" db="EMBL/GenBank/DDBJ databases">
        <authorList>
            <person name="Dougan E. K."/>
            <person name="Rhodes N."/>
            <person name="Thang M."/>
            <person name="Chan C."/>
        </authorList>
    </citation>
    <scope>NUCLEOTIDE SEQUENCE</scope>
</reference>
<keyword evidence="2" id="KW-1185">Reference proteome</keyword>
<dbReference type="GO" id="GO:0006629">
    <property type="term" value="P:lipid metabolic process"/>
    <property type="evidence" value="ECO:0007669"/>
    <property type="project" value="InterPro"/>
</dbReference>
<dbReference type="GO" id="GO:0008081">
    <property type="term" value="F:phosphoric diester hydrolase activity"/>
    <property type="evidence" value="ECO:0007669"/>
    <property type="project" value="InterPro"/>
</dbReference>
<dbReference type="PANTHER" id="PTHR13593">
    <property type="match status" value="1"/>
</dbReference>
<dbReference type="EMBL" id="CAJNJA010027314">
    <property type="protein sequence ID" value="CAE7573429.1"/>
    <property type="molecule type" value="Genomic_DNA"/>
</dbReference>
<dbReference type="OrthoDB" id="1046782at2759"/>
<gene>
    <name evidence="1" type="primary">Plcxd1</name>
    <name evidence="1" type="ORF">SNEC2469_LOCUS16742</name>
</gene>
<sequence length="518" mass="57720">MAFLGTIVNKVVDAVPLLKPTLADQVRQSDLPLKAKELDLGLIGSTDDFDNAVCAFGPDANDTVYVAKHSRRLDGLSHSCGCVVKEVRLPPLRQLPVPQGRTGSTLSRPDFLQEWMRHMMPSINNLSLWDLCLPGTHDTLTYDLSDCPAKHDTIPDLGPLNEEPLKRVAMPELRKLCACQTIDIDAQLDAGIRFLDIRVIYSDSRSRWVGVHGMETKQEAVFYLKRIHDWLRAHSSEIVVLWFSRHGNEEATGHDQYPHTPAEEKQKFYKQILDIFGNLVVEDGETFLKHVPIQCLVAEDKRAVLICSDWDEFTGRSGSAMDGAQVLQNHLPGGFDDPVLDALRVFSRLSFDRSKFQLVSLANSADKGAVLKQFLPGLARSAYGACSTVSGVFGGSPLPSISKFENVPGMTSNPWRLDDSARFSNYHAQIVLDIVWKRCTLPQAIYIDMVTADGGIDIGNGQRFGYVDTILAYNAVQSGDHDLLTNMMGRLHLMPVCRWEDRQNGRSEVWPLCSLGHH</sequence>
<protein>
    <submittedName>
        <fullName evidence="1">Plcxd1 protein</fullName>
    </submittedName>
</protein>
<dbReference type="PANTHER" id="PTHR13593:SF113">
    <property type="entry name" value="SI:DKEY-266F7.9"/>
    <property type="match status" value="1"/>
</dbReference>
<dbReference type="InterPro" id="IPR017946">
    <property type="entry name" value="PLC-like_Pdiesterase_TIM-brl"/>
</dbReference>
<dbReference type="InterPro" id="IPR051057">
    <property type="entry name" value="PI-PLC_domain"/>
</dbReference>
<proteinExistence type="predicted"/>
<evidence type="ECO:0000313" key="1">
    <source>
        <dbReference type="EMBL" id="CAE7573429.1"/>
    </source>
</evidence>
<name>A0A812UNN5_9DINO</name>
<accession>A0A812UNN5</accession>
<dbReference type="Pfam" id="PF26146">
    <property type="entry name" value="PI-PLC_X"/>
    <property type="match status" value="1"/>
</dbReference>
<organism evidence="1 2">
    <name type="scientific">Symbiodinium necroappetens</name>
    <dbReference type="NCBI Taxonomy" id="1628268"/>
    <lineage>
        <taxon>Eukaryota</taxon>
        <taxon>Sar</taxon>
        <taxon>Alveolata</taxon>
        <taxon>Dinophyceae</taxon>
        <taxon>Suessiales</taxon>
        <taxon>Symbiodiniaceae</taxon>
        <taxon>Symbiodinium</taxon>
    </lineage>
</organism>
<evidence type="ECO:0000313" key="2">
    <source>
        <dbReference type="Proteomes" id="UP000601435"/>
    </source>
</evidence>
<dbReference type="Gene3D" id="3.20.20.190">
    <property type="entry name" value="Phosphatidylinositol (PI) phosphodiesterase"/>
    <property type="match status" value="1"/>
</dbReference>
<comment type="caution">
    <text evidence="1">The sequence shown here is derived from an EMBL/GenBank/DDBJ whole genome shotgun (WGS) entry which is preliminary data.</text>
</comment>